<dbReference type="OrthoDB" id="509852at2"/>
<dbReference type="PANTHER" id="PTHR45374">
    <property type="entry name" value="GLUTATHIONE S-TRANSFERASE TCHQD"/>
    <property type="match status" value="1"/>
</dbReference>
<dbReference type="RefSeq" id="WP_102950263.1">
    <property type="nucleotide sequence ID" value="NZ_CP024847.1"/>
</dbReference>
<dbReference type="EMBL" id="CP024847">
    <property type="protein sequence ID" value="AUR50963.1"/>
    <property type="molecule type" value="Genomic_DNA"/>
</dbReference>
<evidence type="ECO:0000313" key="3">
    <source>
        <dbReference type="EMBL" id="AUR50963.1"/>
    </source>
</evidence>
<keyword evidence="4" id="KW-1185">Reference proteome</keyword>
<dbReference type="InterPro" id="IPR044617">
    <property type="entry name" value="TCHQD"/>
</dbReference>
<organism evidence="3 4">
    <name type="scientific">Aquella oligotrophica</name>
    <dbReference type="NCBI Taxonomy" id="2067065"/>
    <lineage>
        <taxon>Bacteria</taxon>
        <taxon>Pseudomonadati</taxon>
        <taxon>Pseudomonadota</taxon>
        <taxon>Betaproteobacteria</taxon>
        <taxon>Neisseriales</taxon>
        <taxon>Neisseriaceae</taxon>
        <taxon>Aquella</taxon>
    </lineage>
</organism>
<dbReference type="KEGG" id="nba:CUN60_01130"/>
<protein>
    <recommendedName>
        <fullName evidence="5">Glutathione S-transferase</fullName>
    </recommendedName>
</protein>
<sequence>MTLELYSNDSSYYSMIARLVLVEKGVRYNLNQIDIHIKMEQFNPEYVRIQPNMTVPALVSGNDVLDGSEKILRYVNEHFTGVNLYPEEDQVAIDDSLKRHYAFSIEDLTMGNAMRKSPIAKFALGRGLDRGTAKCLELMKKHPEFTVACQKKLELEKERRKLILSSENNYEQMLKEATEICDFLESSLAKHEYAASNSYSLADIVWTVFIARLFMIKFDNMITSRKNLNNYWQRMSSRESFVLANIRMSMPKKLLLRIMLALIFKI</sequence>
<dbReference type="InterPro" id="IPR036249">
    <property type="entry name" value="Thioredoxin-like_sf"/>
</dbReference>
<evidence type="ECO:0000259" key="1">
    <source>
        <dbReference type="PROSITE" id="PS50404"/>
    </source>
</evidence>
<dbReference type="PROSITE" id="PS50405">
    <property type="entry name" value="GST_CTER"/>
    <property type="match status" value="1"/>
</dbReference>
<dbReference type="InterPro" id="IPR040079">
    <property type="entry name" value="Glutathione_S-Trfase"/>
</dbReference>
<dbReference type="SFLD" id="SFLDS00019">
    <property type="entry name" value="Glutathione_Transferase_(cytos"/>
    <property type="match status" value="1"/>
</dbReference>
<dbReference type="PROSITE" id="PS50404">
    <property type="entry name" value="GST_NTER"/>
    <property type="match status" value="1"/>
</dbReference>
<accession>A0A2I7N3D6</accession>
<dbReference type="Gene3D" id="3.40.30.10">
    <property type="entry name" value="Glutaredoxin"/>
    <property type="match status" value="1"/>
</dbReference>
<dbReference type="InterPro" id="IPR010987">
    <property type="entry name" value="Glutathione-S-Trfase_C-like"/>
</dbReference>
<dbReference type="SUPFAM" id="SSF47616">
    <property type="entry name" value="GST C-terminal domain-like"/>
    <property type="match status" value="1"/>
</dbReference>
<dbReference type="PANTHER" id="PTHR45374:SF1">
    <property type="entry name" value="GLUTATHIONE S-TRANSFERASE TCHQD"/>
    <property type="match status" value="1"/>
</dbReference>
<name>A0A2I7N3D6_9NEIS</name>
<gene>
    <name evidence="3" type="ORF">CUN60_01130</name>
</gene>
<evidence type="ECO:0000313" key="4">
    <source>
        <dbReference type="Proteomes" id="UP000236655"/>
    </source>
</evidence>
<evidence type="ECO:0008006" key="5">
    <source>
        <dbReference type="Google" id="ProtNLM"/>
    </source>
</evidence>
<dbReference type="GO" id="GO:0004364">
    <property type="term" value="F:glutathione transferase activity"/>
    <property type="evidence" value="ECO:0007669"/>
    <property type="project" value="InterPro"/>
</dbReference>
<dbReference type="CDD" id="cd00570">
    <property type="entry name" value="GST_N_family"/>
    <property type="match status" value="1"/>
</dbReference>
<dbReference type="AlphaFoldDB" id="A0A2I7N3D6"/>
<dbReference type="InterPro" id="IPR036282">
    <property type="entry name" value="Glutathione-S-Trfase_C_sf"/>
</dbReference>
<dbReference type="Gene3D" id="1.20.1050.10">
    <property type="match status" value="1"/>
</dbReference>
<dbReference type="InterPro" id="IPR004046">
    <property type="entry name" value="GST_C"/>
</dbReference>
<proteinExistence type="predicted"/>
<dbReference type="Pfam" id="PF13409">
    <property type="entry name" value="GST_N_2"/>
    <property type="match status" value="1"/>
</dbReference>
<evidence type="ECO:0000259" key="2">
    <source>
        <dbReference type="PROSITE" id="PS50405"/>
    </source>
</evidence>
<feature type="domain" description="GST N-terminal" evidence="1">
    <location>
        <begin position="1"/>
        <end position="83"/>
    </location>
</feature>
<feature type="domain" description="GST C-terminal" evidence="2">
    <location>
        <begin position="95"/>
        <end position="255"/>
    </location>
</feature>
<dbReference type="Proteomes" id="UP000236655">
    <property type="component" value="Chromosome"/>
</dbReference>
<dbReference type="SUPFAM" id="SSF52833">
    <property type="entry name" value="Thioredoxin-like"/>
    <property type="match status" value="1"/>
</dbReference>
<dbReference type="Pfam" id="PF00043">
    <property type="entry name" value="GST_C"/>
    <property type="match status" value="1"/>
</dbReference>
<reference evidence="4" key="1">
    <citation type="submission" date="2017-11" db="EMBL/GenBank/DDBJ databases">
        <authorList>
            <person name="Chan K.G."/>
            <person name="Lee L.S."/>
        </authorList>
    </citation>
    <scope>NUCLEOTIDE SEQUENCE [LARGE SCALE GENOMIC DNA]</scope>
    <source>
        <strain evidence="4">DSM 100970</strain>
    </source>
</reference>
<dbReference type="InterPro" id="IPR004045">
    <property type="entry name" value="Glutathione_S-Trfase_N"/>
</dbReference>